<evidence type="ECO:0000313" key="1">
    <source>
        <dbReference type="EMBL" id="SEA22976.1"/>
    </source>
</evidence>
<sequence>MRLLCLLLRIGSFLTGKAQWEKMPIGTKLYYECKYTFIHSEENGSEDSVRGTKSISLTLDTIISLNGQDRKLILFSDDFDPSGIDYVNIPKKYGKGEDNLNSKMCTLFYCFKHAIYGLYVSKQIKELFRKKSFITALDDSLNQAVYYAISDTMFSNYQVKYKGDNPYYWIRIQGCEINFSSFQFLLKEIHKKSSENYSGEDPYFDFYGYYKERAPKKYEYVLAKKNINSRLIYSPVKGFLQSKTDAAFHGRDNRAVTEMKLEKIAYPQ</sequence>
<name>A0A1H3ZGR7_9BACT</name>
<evidence type="ECO:0000313" key="2">
    <source>
        <dbReference type="Proteomes" id="UP000199041"/>
    </source>
</evidence>
<dbReference type="RefSeq" id="WP_091397849.1">
    <property type="nucleotide sequence ID" value="NZ_FNQY01000011.1"/>
</dbReference>
<reference evidence="1 2" key="1">
    <citation type="submission" date="2016-10" db="EMBL/GenBank/DDBJ databases">
        <authorList>
            <person name="de Groot N.N."/>
        </authorList>
    </citation>
    <scope>NUCLEOTIDE SEQUENCE [LARGE SCALE GENOMIC DNA]</scope>
    <source>
        <strain evidence="1 2">Vu-144</strain>
    </source>
</reference>
<organism evidence="1 2">
    <name type="scientific">Arachidicoccus rhizosphaerae</name>
    <dbReference type="NCBI Taxonomy" id="551991"/>
    <lineage>
        <taxon>Bacteria</taxon>
        <taxon>Pseudomonadati</taxon>
        <taxon>Bacteroidota</taxon>
        <taxon>Chitinophagia</taxon>
        <taxon>Chitinophagales</taxon>
        <taxon>Chitinophagaceae</taxon>
        <taxon>Arachidicoccus</taxon>
    </lineage>
</organism>
<protein>
    <submittedName>
        <fullName evidence="1">Uncharacterized protein</fullName>
    </submittedName>
</protein>
<proteinExistence type="predicted"/>
<accession>A0A1H3ZGR7</accession>
<dbReference type="EMBL" id="FNQY01000011">
    <property type="protein sequence ID" value="SEA22976.1"/>
    <property type="molecule type" value="Genomic_DNA"/>
</dbReference>
<gene>
    <name evidence="1" type="ORF">SAMN05192529_11125</name>
</gene>
<dbReference type="Proteomes" id="UP000199041">
    <property type="component" value="Unassembled WGS sequence"/>
</dbReference>
<keyword evidence="2" id="KW-1185">Reference proteome</keyword>
<dbReference type="AlphaFoldDB" id="A0A1H3ZGR7"/>